<feature type="compositionally biased region" description="Basic and acidic residues" evidence="1">
    <location>
        <begin position="45"/>
        <end position="56"/>
    </location>
</feature>
<evidence type="ECO:0000313" key="2">
    <source>
        <dbReference type="EMBL" id="AOH69081.1"/>
    </source>
</evidence>
<sequence length="127" mass="14147">MMKRSIQKCKETGEEIKLVASENIQKLKDIMGIRKKTNEQINHLERKSAEKSREQLDESNIAVASTSSHHTGAIDELPASRPTELHLKMSETKSPFYYESKSKEDRSSSSSGSEVTETTSISGSLSD</sequence>
<feature type="region of interest" description="Disordered" evidence="1">
    <location>
        <begin position="45"/>
        <end position="127"/>
    </location>
</feature>
<organism evidence="2">
    <name type="scientific">Microplitis mediator bracovirus</name>
    <dbReference type="NCBI Taxonomy" id="1836595"/>
    <lineage>
        <taxon>Viruses</taxon>
        <taxon>Viruses incertae sedis</taxon>
        <taxon>Polydnaviriformidae</taxon>
        <taxon>Bracoviriform</taxon>
    </lineage>
</organism>
<feature type="compositionally biased region" description="Low complexity" evidence="1">
    <location>
        <begin position="108"/>
        <end position="127"/>
    </location>
</feature>
<accession>A0A1D5APE0</accession>
<name>A0A1D5APE0_9VIRU</name>
<protein>
    <submittedName>
        <fullName evidence="2">Uncharacterized protein</fullName>
    </submittedName>
</protein>
<dbReference type="EMBL" id="KX223701">
    <property type="protein sequence ID" value="AOH69081.1"/>
    <property type="molecule type" value="Genomic_DNA"/>
</dbReference>
<proteinExistence type="predicted"/>
<gene>
    <name evidence="2" type="ORF">A6F54_5</name>
</gene>
<reference evidence="2" key="1">
    <citation type="journal article" date="2016" name="PLoS ONE">
        <title>Analysis of Genetic Variation across the Encapsidated Genome of Microplitis demolitor Bracovirus in Parasitoid Wasps.</title>
        <authorList>
            <person name="Burke G.R."/>
        </authorList>
    </citation>
    <scope>NUCLEOTIDE SEQUENCE</scope>
    <source>
        <strain evidence="2">UGA</strain>
    </source>
</reference>
<evidence type="ECO:0000256" key="1">
    <source>
        <dbReference type="SAM" id="MobiDB-lite"/>
    </source>
</evidence>